<evidence type="ECO:0000313" key="4">
    <source>
        <dbReference type="EMBL" id="QFI72995.1"/>
    </source>
</evidence>
<evidence type="ECO:0000256" key="2">
    <source>
        <dbReference type="SAM" id="Phobius"/>
    </source>
</evidence>
<protein>
    <submittedName>
        <fullName evidence="4">DUF2235 domain-containing protein</fullName>
    </submittedName>
</protein>
<dbReference type="PANTHER" id="PTHR33840">
    <property type="match status" value="1"/>
</dbReference>
<sequence>MTHQDEALRGGPARPVDTHDDSGTAANASDARAPRKLVLFADGTGNAFTTQESSVWRLYEALDHTQPDQIAHYIKGVGTAGWAPLAALDGATGIGVPSNVRKLYRFLCWNWRPGDEIYIFGFSRGAFTARTLASMIASQGLVPAVIDNTPVSHEEMERNAMAAWREYRRGTVPLKKSLPTIWIARLIRDVLLYFYHLICRHRSYADVRAAMRGREEIDIEFLGLFDTVEAYGVPIEELRVAIDWAIWPISFRNHRPSKKVKHIRHALALDDERTTFHPLRIDQSHLAADQTVKEVWFVGVHSDIGGGYPESTLSFVPLVWMTDELQGRLRFQDGEIEHFKDYQSAIGPRHDSRSGAAVFYRYGPRPVLGGEVNGGLPVVHFAVIERMLFGCDDYAPIMLPADTLVLMPDGRKLNLTEDATREAMKQAYLAKAQGPRREKEAEDFTRMNTPSAEMARLTRDTVWWRRVAYFALLVAAGVIAVWPWIARWLIGVSKDNGLQGTIVLHVIATFDWLAGAVLGPLANLVRNVMPSYAAPWLDITLYYPFATSIVLAATYLIWRRNTVLRDIIQERARLAWSRPRRMASQKHVDKPGKLLGFARWMRLNAGPARWFFAKLVLPFVLLFIIFYSALLIGSTSVFTARTATGSICTAPMAKDSVPPKAEVGTPVRDEPIEARGLFATKEFCWWSGLAVEKGRKYRVWVQVEDPWFDRTIMSGTNGFKTYFVQHYLALPTLRQFGAAWFQPVVRVGAKGMSDIPLQAVDVMPAEELPRRMHPTIPPEEDTDKTVGVGRYPTRLDETSEYAALPADHPLKLALSKLGTFEPVPNDSTARAIWENQKLSRRLVAEFVAPDAGDLFFYVNDAVQIYPALLPAWLRPAQLDLVQGPYEQFYKNNAGTARIVVQRLPSPPLPADKPSATKQ</sequence>
<keyword evidence="2" id="KW-1133">Transmembrane helix</keyword>
<dbReference type="KEGG" id="bbet:F8237_11665"/>
<keyword evidence="2" id="KW-0812">Transmembrane</keyword>
<feature type="transmembrane region" description="Helical" evidence="2">
    <location>
        <begin position="502"/>
        <end position="521"/>
    </location>
</feature>
<organism evidence="4 5">
    <name type="scientific">Bradyrhizobium betae</name>
    <dbReference type="NCBI Taxonomy" id="244734"/>
    <lineage>
        <taxon>Bacteria</taxon>
        <taxon>Pseudomonadati</taxon>
        <taxon>Pseudomonadota</taxon>
        <taxon>Alphaproteobacteria</taxon>
        <taxon>Hyphomicrobiales</taxon>
        <taxon>Nitrobacteraceae</taxon>
        <taxon>Bradyrhizobium</taxon>
    </lineage>
</organism>
<dbReference type="Pfam" id="PF09994">
    <property type="entry name" value="T6SS_Tle1-like_cat"/>
    <property type="match status" value="1"/>
</dbReference>
<feature type="transmembrane region" description="Helical" evidence="2">
    <location>
        <begin position="541"/>
        <end position="558"/>
    </location>
</feature>
<dbReference type="PANTHER" id="PTHR33840:SF1">
    <property type="entry name" value="TLE1 PHOSPHOLIPASE DOMAIN-CONTAINING PROTEIN"/>
    <property type="match status" value="1"/>
</dbReference>
<dbReference type="RefSeq" id="WP_151644759.1">
    <property type="nucleotide sequence ID" value="NZ_CP044543.1"/>
</dbReference>
<accession>A0A5P6P470</accession>
<feature type="domain" description="T6SS Phospholipase effector Tle1-like catalytic" evidence="3">
    <location>
        <begin position="35"/>
        <end position="324"/>
    </location>
</feature>
<feature type="transmembrane region" description="Helical" evidence="2">
    <location>
        <begin position="467"/>
        <end position="490"/>
    </location>
</feature>
<dbReference type="InterPro" id="IPR018712">
    <property type="entry name" value="Tle1-like_cat"/>
</dbReference>
<dbReference type="AlphaFoldDB" id="A0A5P6P470"/>
<proteinExistence type="predicted"/>
<dbReference type="EMBL" id="CP044543">
    <property type="protein sequence ID" value="QFI72995.1"/>
    <property type="molecule type" value="Genomic_DNA"/>
</dbReference>
<feature type="transmembrane region" description="Helical" evidence="2">
    <location>
        <begin position="611"/>
        <end position="632"/>
    </location>
</feature>
<dbReference type="Proteomes" id="UP000325641">
    <property type="component" value="Chromosome"/>
</dbReference>
<gene>
    <name evidence="4" type="ORF">F8237_11665</name>
</gene>
<dbReference type="OrthoDB" id="4378831at2"/>
<evidence type="ECO:0000259" key="3">
    <source>
        <dbReference type="Pfam" id="PF09994"/>
    </source>
</evidence>
<name>A0A5P6P470_9BRAD</name>
<evidence type="ECO:0000256" key="1">
    <source>
        <dbReference type="SAM" id="MobiDB-lite"/>
    </source>
</evidence>
<evidence type="ECO:0000313" key="5">
    <source>
        <dbReference type="Proteomes" id="UP000325641"/>
    </source>
</evidence>
<reference evidence="5" key="1">
    <citation type="submission" date="2019-10" db="EMBL/GenBank/DDBJ databases">
        <title>Complete Genome Sequence of Bradyrhizobium betae type strain PL7HG1T.</title>
        <authorList>
            <person name="Bromfield E.S.P."/>
            <person name="Cloutier S."/>
        </authorList>
    </citation>
    <scope>NUCLEOTIDE SEQUENCE [LARGE SCALE GENOMIC DNA]</scope>
    <source>
        <strain evidence="5">PL7HG1</strain>
    </source>
</reference>
<keyword evidence="2" id="KW-0472">Membrane</keyword>
<feature type="region of interest" description="Disordered" evidence="1">
    <location>
        <begin position="1"/>
        <end position="29"/>
    </location>
</feature>